<sequence>MDSDIRYFIQEINNECYVLVYENNIKNPDESFLKKKYENEIVDFIITKEYDEIKNVTKFEIFNKDDCLNLENIFHDLVDGKYFFINGKQDILSFSVIGSDELYSVIKHPQTGEIFILSKNETFVLLELKNISDEHSNPNFIELLKKIYSDYFFVVFKTSSDMVYYDEINATIGNIYKYTIYFNNKSVKRVENRLFYNIFGGDNFIIFESHKEFKDLFSNGIDPDKHDYEKYIDNYSDTDSDSD</sequence>
<gene>
    <name evidence="1" type="ORF">mc_566</name>
</gene>
<keyword evidence="2" id="KW-1185">Reference proteome</keyword>
<evidence type="ECO:0000313" key="1">
    <source>
        <dbReference type="EMBL" id="AVL94952.1"/>
    </source>
</evidence>
<accession>A0A2P1EM73</accession>
<reference evidence="2" key="1">
    <citation type="submission" date="2018-01" db="EMBL/GenBank/DDBJ databases">
        <title>Testimony of 'menage a trois' revealed by the proteome of Megavirus virophage.</title>
        <authorList>
            <person name="Jeudy S."/>
            <person name="Bertaux L."/>
            <person name="Alempic J.-M."/>
            <person name="Lartigue A."/>
            <person name="Legendre M."/>
            <person name="Philippe N."/>
            <person name="Beucher L."/>
            <person name="Biondi E."/>
            <person name="Juul S."/>
            <person name="Turner D."/>
            <person name="Coute Y."/>
            <person name="Claverie J.-M."/>
            <person name="Abergel C."/>
        </authorList>
    </citation>
    <scope>NUCLEOTIDE SEQUENCE [LARGE SCALE GENOMIC DNA]</scope>
</reference>
<dbReference type="EMBL" id="MG807320">
    <property type="protein sequence ID" value="AVL94952.1"/>
    <property type="molecule type" value="Genomic_DNA"/>
</dbReference>
<organism evidence="1 2">
    <name type="scientific">Moumouvirus australiensis</name>
    <dbReference type="NCBI Taxonomy" id="2109587"/>
    <lineage>
        <taxon>Viruses</taxon>
        <taxon>Varidnaviria</taxon>
        <taxon>Bamfordvirae</taxon>
        <taxon>Nucleocytoviricota</taxon>
        <taxon>Megaviricetes</taxon>
        <taxon>Imitervirales</taxon>
        <taxon>Mimiviridae</taxon>
        <taxon>Megamimivirinae</taxon>
        <taxon>Moumouvirus</taxon>
        <taxon>Moumouvirus australiense</taxon>
    </lineage>
</organism>
<evidence type="ECO:0000313" key="2">
    <source>
        <dbReference type="Proteomes" id="UP000289600"/>
    </source>
</evidence>
<dbReference type="Proteomes" id="UP000289600">
    <property type="component" value="Segment"/>
</dbReference>
<proteinExistence type="predicted"/>
<protein>
    <submittedName>
        <fullName evidence="1">Uncharacterized protein</fullName>
    </submittedName>
</protein>
<name>A0A2P1EM73_9VIRU</name>